<evidence type="ECO:0000256" key="2">
    <source>
        <dbReference type="ARBA" id="ARBA00007288"/>
    </source>
</evidence>
<organism evidence="5 6">
    <name type="scientific">Necator americanus</name>
    <name type="common">Human hookworm</name>
    <dbReference type="NCBI Taxonomy" id="51031"/>
    <lineage>
        <taxon>Eukaryota</taxon>
        <taxon>Metazoa</taxon>
        <taxon>Ecdysozoa</taxon>
        <taxon>Nematoda</taxon>
        <taxon>Chromadorea</taxon>
        <taxon>Rhabditida</taxon>
        <taxon>Rhabditina</taxon>
        <taxon>Rhabditomorpha</taxon>
        <taxon>Strongyloidea</taxon>
        <taxon>Ancylostomatidae</taxon>
        <taxon>Bunostominae</taxon>
        <taxon>Necator</taxon>
    </lineage>
</organism>
<dbReference type="Proteomes" id="UP001303046">
    <property type="component" value="Unassembled WGS sequence"/>
</dbReference>
<dbReference type="PANTHER" id="PTHR31952:SF1">
    <property type="entry name" value="CB1 CANNABINOID RECEPTOR-INTERACTING PROTEIN 1"/>
    <property type="match status" value="1"/>
</dbReference>
<evidence type="ECO:0000313" key="6">
    <source>
        <dbReference type="Proteomes" id="UP001303046"/>
    </source>
</evidence>
<evidence type="ECO:0000313" key="5">
    <source>
        <dbReference type="EMBL" id="KAK6753108.1"/>
    </source>
</evidence>
<protein>
    <recommendedName>
        <fullName evidence="3">CB1 cannabinoid receptor-interacting protein 1</fullName>
    </recommendedName>
</protein>
<comment type="function">
    <text evidence="1">Suppresses cannabinoid receptor CNR1-mediated tonic inhibition of voltage-gated calcium channels.</text>
</comment>
<comment type="caution">
    <text evidence="5">The sequence shown here is derived from an EMBL/GenBank/DDBJ whole genome shotgun (WGS) entry which is preliminary data.</text>
</comment>
<accession>A0ABR1DS57</accession>
<dbReference type="EMBL" id="JAVFWL010000005">
    <property type="protein sequence ID" value="KAK6753108.1"/>
    <property type="molecule type" value="Genomic_DNA"/>
</dbReference>
<gene>
    <name evidence="5" type="primary">Necator_chrV.g17397</name>
    <name evidence="5" type="ORF">RB195_012607</name>
</gene>
<sequence length="191" mass="21258">MSKLYLIQYPPLSLSRSSLSLFTPTLSSIDPAQESMPNDAAFQLRISISRAESDDAVAYKVDGERFEGGSRTLKFATNTRYKITLTSKPPVEFHHMHLAGCDLQLHTDDPKSGQYSTEWNTTGIDICKKGSRNNIGLTLQGPGGLLKRQLQSKFYPKQDSHVEWGTKLDFIQWTCAVDGTGTISVTEELIQ</sequence>
<dbReference type="Pfam" id="PF15043">
    <property type="entry name" value="CNRIP1"/>
    <property type="match status" value="1"/>
</dbReference>
<comment type="subunit">
    <text evidence="4">Interacts with the cannabinoid receptor CNR1 (via C-terminus). Does not interact with cannabinoid receptor CNR2.</text>
</comment>
<evidence type="ECO:0000256" key="4">
    <source>
        <dbReference type="ARBA" id="ARBA00026030"/>
    </source>
</evidence>
<dbReference type="PANTHER" id="PTHR31952">
    <property type="entry name" value="CB1 CANNABINOID RECEPTOR-INTERACTING PROTEIN 1"/>
    <property type="match status" value="1"/>
</dbReference>
<dbReference type="InterPro" id="IPR029204">
    <property type="entry name" value="CNRIP1"/>
</dbReference>
<name>A0ABR1DS57_NECAM</name>
<comment type="similarity">
    <text evidence="2">Belongs to the CNRIP family.</text>
</comment>
<evidence type="ECO:0000256" key="1">
    <source>
        <dbReference type="ARBA" id="ARBA00003884"/>
    </source>
</evidence>
<reference evidence="5 6" key="1">
    <citation type="submission" date="2023-08" db="EMBL/GenBank/DDBJ databases">
        <title>A Necator americanus chromosomal reference genome.</title>
        <authorList>
            <person name="Ilik V."/>
            <person name="Petrzelkova K.J."/>
            <person name="Pardy F."/>
            <person name="Fuh T."/>
            <person name="Niatou-Singa F.S."/>
            <person name="Gouil Q."/>
            <person name="Baker L."/>
            <person name="Ritchie M.E."/>
            <person name="Jex A.R."/>
            <person name="Gazzola D."/>
            <person name="Li H."/>
            <person name="Toshio Fujiwara R."/>
            <person name="Zhan B."/>
            <person name="Aroian R.V."/>
            <person name="Pafco B."/>
            <person name="Schwarz E.M."/>
        </authorList>
    </citation>
    <scope>NUCLEOTIDE SEQUENCE [LARGE SCALE GENOMIC DNA]</scope>
    <source>
        <strain evidence="5 6">Aroian</strain>
        <tissue evidence="5">Whole animal</tissue>
    </source>
</reference>
<evidence type="ECO:0000256" key="3">
    <source>
        <dbReference type="ARBA" id="ARBA00015651"/>
    </source>
</evidence>
<keyword evidence="6" id="KW-1185">Reference proteome</keyword>
<proteinExistence type="inferred from homology"/>